<dbReference type="SUPFAM" id="SSF89095">
    <property type="entry name" value="GatB/YqeY motif"/>
    <property type="match status" value="1"/>
</dbReference>
<dbReference type="PANTHER" id="PTHR11659:SF0">
    <property type="entry name" value="GLUTAMYL-TRNA(GLN) AMIDOTRANSFERASE SUBUNIT B, MITOCHONDRIAL"/>
    <property type="match status" value="1"/>
</dbReference>
<comment type="catalytic activity">
    <reaction evidence="8 10">
        <text>L-aspartyl-tRNA(Asn) + L-glutamine + ATP + H2O = L-asparaginyl-tRNA(Asn) + L-glutamate + ADP + phosphate + 2 H(+)</text>
        <dbReference type="Rhea" id="RHEA:14513"/>
        <dbReference type="Rhea" id="RHEA-COMP:9674"/>
        <dbReference type="Rhea" id="RHEA-COMP:9677"/>
        <dbReference type="ChEBI" id="CHEBI:15377"/>
        <dbReference type="ChEBI" id="CHEBI:15378"/>
        <dbReference type="ChEBI" id="CHEBI:29985"/>
        <dbReference type="ChEBI" id="CHEBI:30616"/>
        <dbReference type="ChEBI" id="CHEBI:43474"/>
        <dbReference type="ChEBI" id="CHEBI:58359"/>
        <dbReference type="ChEBI" id="CHEBI:78515"/>
        <dbReference type="ChEBI" id="CHEBI:78516"/>
        <dbReference type="ChEBI" id="CHEBI:456216"/>
    </reaction>
</comment>
<dbReference type="NCBIfam" id="TIGR00133">
    <property type="entry name" value="gatB"/>
    <property type="match status" value="1"/>
</dbReference>
<reference evidence="13" key="1">
    <citation type="submission" date="2017-09" db="EMBL/GenBank/DDBJ databases">
        <title>Depth-based differentiation of microbial function through sediment-hosted aquifers and enrichment of novel symbionts in the deep terrestrial subsurface.</title>
        <authorList>
            <person name="Probst A.J."/>
            <person name="Ladd B."/>
            <person name="Jarett J.K."/>
            <person name="Geller-Mcgrath D.E."/>
            <person name="Sieber C.M.K."/>
            <person name="Emerson J.B."/>
            <person name="Anantharaman K."/>
            <person name="Thomas B.C."/>
            <person name="Malmstrom R."/>
            <person name="Stieglmeier M."/>
            <person name="Klingl A."/>
            <person name="Woyke T."/>
            <person name="Ryan C.M."/>
            <person name="Banfield J.F."/>
        </authorList>
    </citation>
    <scope>NUCLEOTIDE SEQUENCE [LARGE SCALE GENOMIC DNA]</scope>
</reference>
<dbReference type="AlphaFoldDB" id="A0A2M7Q8C2"/>
<dbReference type="Pfam" id="PF02637">
    <property type="entry name" value="GatB_Yqey"/>
    <property type="match status" value="1"/>
</dbReference>
<comment type="caution">
    <text evidence="12">The sequence shown here is derived from an EMBL/GenBank/DDBJ whole genome shotgun (WGS) entry which is preliminary data.</text>
</comment>
<evidence type="ECO:0000256" key="2">
    <source>
        <dbReference type="ARBA" id="ARBA00011123"/>
    </source>
</evidence>
<gene>
    <name evidence="10" type="primary">gatB</name>
    <name evidence="12" type="ORF">COY96_00520</name>
</gene>
<dbReference type="GO" id="GO:0070681">
    <property type="term" value="P:glutaminyl-tRNAGln biosynthesis via transamidation"/>
    <property type="evidence" value="ECO:0007669"/>
    <property type="project" value="TreeGrafter"/>
</dbReference>
<proteinExistence type="inferred from homology"/>
<dbReference type="GO" id="GO:0006412">
    <property type="term" value="P:translation"/>
    <property type="evidence" value="ECO:0007669"/>
    <property type="project" value="UniProtKB-UniRule"/>
</dbReference>
<dbReference type="InterPro" id="IPR023168">
    <property type="entry name" value="GatB_Yqey_C_2"/>
</dbReference>
<dbReference type="InterPro" id="IPR014746">
    <property type="entry name" value="Gln_synth/guanido_kin_cat_dom"/>
</dbReference>
<evidence type="ECO:0000256" key="1">
    <source>
        <dbReference type="ARBA" id="ARBA00005306"/>
    </source>
</evidence>
<sequence length="512" mass="57516">MTYAPTIGLEIHVELKTRTKMFCGCLNNPDPSPLEGCEAVCFERSLSFKGEGKQPNTNICPICLAHPGTLPVANKKAIEAVLKLGLALNSKIPETSKFDRKNYFYPDLPKGYQISQYDKPLVIGGELNGVKLTRVHLEEDTARLLHSTIDNKQLTENLKLNVKGQRSNVSLVDFNRAGVPLMELVTEPDIKTGEQAVAFAKELQIILRYLDISDADMEKGQMRVEANISISKDSKFGVKVEVKNLNSFRAVQGAIDYEIKRQEKVLEKSEKVIHETRGWNEGRGTTISQRVKEEAHDYRYFPEPDLPIIDISKFDLNGLKAEIPELPQQKRERFIKEYGLKPEQVEIFVEDQDLAGYFEASVSELNTDLHGQEAVNMLFNYLSSDIKGLTNELGIGIKSLNITPENFADLIVLVVKGEISSRIAKDLLKEMHRSGIDPQSIIKEKRLSQISNEAEIENAIKEMMAENASAVNDYKNGKENILQFLIGKTMAKLKGRGNPEKIKKQLKSKLLS</sequence>
<dbReference type="SUPFAM" id="SSF55931">
    <property type="entry name" value="Glutamine synthetase/guanido kinase"/>
    <property type="match status" value="1"/>
</dbReference>
<dbReference type="GO" id="GO:0050567">
    <property type="term" value="F:glutaminyl-tRNA synthase (glutamine-hydrolyzing) activity"/>
    <property type="evidence" value="ECO:0007669"/>
    <property type="project" value="UniProtKB-UniRule"/>
</dbReference>
<dbReference type="InterPro" id="IPR004413">
    <property type="entry name" value="GatB"/>
</dbReference>
<dbReference type="Gene3D" id="1.10.10.410">
    <property type="match status" value="1"/>
</dbReference>
<dbReference type="GO" id="GO:0016740">
    <property type="term" value="F:transferase activity"/>
    <property type="evidence" value="ECO:0007669"/>
    <property type="project" value="UniProtKB-KW"/>
</dbReference>
<comment type="function">
    <text evidence="7 10">Allows the formation of correctly charged Asn-tRNA(Asn) or Gln-tRNA(Gln) through the transamidation of misacylated Asp-tRNA(Asn) or Glu-tRNA(Gln) in organisms which lack either or both of asparaginyl-tRNA or glutaminyl-tRNA synthetases. The reaction takes place in the presence of glutamine and ATP through an activated phospho-Asp-tRNA(Asn) or phospho-Glu-tRNA(Gln).</text>
</comment>
<evidence type="ECO:0000259" key="11">
    <source>
        <dbReference type="SMART" id="SM00845"/>
    </source>
</evidence>
<name>A0A2M7Q8C2_9BACT</name>
<comment type="similarity">
    <text evidence="1 10">Belongs to the GatB/GatE family. GatB subfamily.</text>
</comment>
<dbReference type="InterPro" id="IPR003789">
    <property type="entry name" value="Asn/Gln_tRNA_amidoTrase-B-like"/>
</dbReference>
<keyword evidence="5 10" id="KW-0067">ATP-binding</keyword>
<dbReference type="NCBIfam" id="NF004012">
    <property type="entry name" value="PRK05477.1-2"/>
    <property type="match status" value="1"/>
</dbReference>
<evidence type="ECO:0000256" key="6">
    <source>
        <dbReference type="ARBA" id="ARBA00022917"/>
    </source>
</evidence>
<accession>A0A2M7Q8C2</accession>
<evidence type="ECO:0000256" key="9">
    <source>
        <dbReference type="ARBA" id="ARBA00047913"/>
    </source>
</evidence>
<keyword evidence="4 10" id="KW-0547">Nucleotide-binding</keyword>
<dbReference type="InterPro" id="IPR018027">
    <property type="entry name" value="Asn/Gln_amidotransferase"/>
</dbReference>
<protein>
    <recommendedName>
        <fullName evidence="10">Aspartyl/glutamyl-tRNA(Asn/Gln) amidotransferase subunit B</fullName>
        <shortName evidence="10">Asp/Glu-ADT subunit B</shortName>
        <ecNumber evidence="10">6.3.5.-</ecNumber>
    </recommendedName>
</protein>
<dbReference type="PROSITE" id="PS01234">
    <property type="entry name" value="GATB"/>
    <property type="match status" value="1"/>
</dbReference>
<dbReference type="EC" id="6.3.5.-" evidence="10"/>
<dbReference type="Proteomes" id="UP000230363">
    <property type="component" value="Unassembled WGS sequence"/>
</dbReference>
<dbReference type="InterPro" id="IPR017959">
    <property type="entry name" value="Asn/Gln-tRNA_amidoTrfase_suB/E"/>
</dbReference>
<evidence type="ECO:0000313" key="13">
    <source>
        <dbReference type="Proteomes" id="UP000230363"/>
    </source>
</evidence>
<organism evidence="12 13">
    <name type="scientific">Candidatus Wolfebacteria bacterium CG_4_10_14_0_8_um_filter_37_11</name>
    <dbReference type="NCBI Taxonomy" id="1975062"/>
    <lineage>
        <taxon>Bacteria</taxon>
        <taxon>Candidatus Wolfeibacteriota</taxon>
    </lineage>
</organism>
<evidence type="ECO:0000256" key="10">
    <source>
        <dbReference type="HAMAP-Rule" id="MF_00121"/>
    </source>
</evidence>
<dbReference type="FunFam" id="1.10.10.410:FF:000001">
    <property type="entry name" value="Aspartyl/glutamyl-tRNA(Asn/Gln) amidotransferase subunit B"/>
    <property type="match status" value="1"/>
</dbReference>
<keyword evidence="6 10" id="KW-0648">Protein biosynthesis</keyword>
<dbReference type="Gene3D" id="1.10.150.380">
    <property type="entry name" value="GatB domain, N-terminal subdomain"/>
    <property type="match status" value="1"/>
</dbReference>
<dbReference type="InterPro" id="IPR017958">
    <property type="entry name" value="Gln-tRNA_amidoTrfase_suB_CS"/>
</dbReference>
<comment type="subunit">
    <text evidence="2 10">Heterotrimer of A, B and C subunits.</text>
</comment>
<dbReference type="HAMAP" id="MF_00121">
    <property type="entry name" value="GatB"/>
    <property type="match status" value="1"/>
</dbReference>
<dbReference type="SMART" id="SM00845">
    <property type="entry name" value="GatB_Yqey"/>
    <property type="match status" value="1"/>
</dbReference>
<evidence type="ECO:0000313" key="12">
    <source>
        <dbReference type="EMBL" id="PIY59676.1"/>
    </source>
</evidence>
<keyword evidence="12" id="KW-0808">Transferase</keyword>
<evidence type="ECO:0000256" key="8">
    <source>
        <dbReference type="ARBA" id="ARBA00047380"/>
    </source>
</evidence>
<evidence type="ECO:0000256" key="7">
    <source>
        <dbReference type="ARBA" id="ARBA00024799"/>
    </source>
</evidence>
<dbReference type="PANTHER" id="PTHR11659">
    <property type="entry name" value="GLUTAMYL-TRNA GLN AMIDOTRANSFERASE SUBUNIT B MITOCHONDRIAL AND PROKARYOTIC PET112-RELATED"/>
    <property type="match status" value="1"/>
</dbReference>
<dbReference type="EMBL" id="PFKZ01000018">
    <property type="protein sequence ID" value="PIY59676.1"/>
    <property type="molecule type" value="Genomic_DNA"/>
</dbReference>
<evidence type="ECO:0000256" key="3">
    <source>
        <dbReference type="ARBA" id="ARBA00022598"/>
    </source>
</evidence>
<feature type="domain" description="Asn/Gln amidotransferase" evidence="11">
    <location>
        <begin position="356"/>
        <end position="510"/>
    </location>
</feature>
<dbReference type="GO" id="GO:0050566">
    <property type="term" value="F:asparaginyl-tRNA synthase (glutamine-hydrolyzing) activity"/>
    <property type="evidence" value="ECO:0007669"/>
    <property type="project" value="RHEA"/>
</dbReference>
<dbReference type="Pfam" id="PF02934">
    <property type="entry name" value="GatB_N"/>
    <property type="match status" value="1"/>
</dbReference>
<comment type="catalytic activity">
    <reaction evidence="9 10">
        <text>L-glutamyl-tRNA(Gln) + L-glutamine + ATP + H2O = L-glutaminyl-tRNA(Gln) + L-glutamate + ADP + phosphate + H(+)</text>
        <dbReference type="Rhea" id="RHEA:17521"/>
        <dbReference type="Rhea" id="RHEA-COMP:9681"/>
        <dbReference type="Rhea" id="RHEA-COMP:9684"/>
        <dbReference type="ChEBI" id="CHEBI:15377"/>
        <dbReference type="ChEBI" id="CHEBI:15378"/>
        <dbReference type="ChEBI" id="CHEBI:29985"/>
        <dbReference type="ChEBI" id="CHEBI:30616"/>
        <dbReference type="ChEBI" id="CHEBI:43474"/>
        <dbReference type="ChEBI" id="CHEBI:58359"/>
        <dbReference type="ChEBI" id="CHEBI:78520"/>
        <dbReference type="ChEBI" id="CHEBI:78521"/>
        <dbReference type="ChEBI" id="CHEBI:456216"/>
    </reaction>
</comment>
<dbReference type="InterPro" id="IPR006075">
    <property type="entry name" value="Asn/Gln-tRNA_Trfase_suB/E_cat"/>
</dbReference>
<dbReference type="InterPro" id="IPR042114">
    <property type="entry name" value="GatB_C_1"/>
</dbReference>
<dbReference type="GO" id="GO:0005524">
    <property type="term" value="F:ATP binding"/>
    <property type="evidence" value="ECO:0007669"/>
    <property type="project" value="UniProtKB-KW"/>
</dbReference>
<keyword evidence="3 10" id="KW-0436">Ligase</keyword>
<dbReference type="NCBIfam" id="NF004014">
    <property type="entry name" value="PRK05477.1-4"/>
    <property type="match status" value="1"/>
</dbReference>
<evidence type="ECO:0000256" key="4">
    <source>
        <dbReference type="ARBA" id="ARBA00022741"/>
    </source>
</evidence>
<evidence type="ECO:0000256" key="5">
    <source>
        <dbReference type="ARBA" id="ARBA00022840"/>
    </source>
</evidence>